<dbReference type="RefSeq" id="WP_272965134.1">
    <property type="nucleotide sequence ID" value="NZ_CALBIY010000091.1"/>
</dbReference>
<keyword evidence="2 6" id="KW-1003">Cell membrane</keyword>
<dbReference type="EMBL" id="DONK01000052">
    <property type="protein sequence ID" value="HBU50348.1"/>
    <property type="molecule type" value="Genomic_DNA"/>
</dbReference>
<evidence type="ECO:0000256" key="6">
    <source>
        <dbReference type="RuleBase" id="RU365021"/>
    </source>
</evidence>
<evidence type="ECO:0000313" key="7">
    <source>
        <dbReference type="EMBL" id="HBU50348.1"/>
    </source>
</evidence>
<feature type="signal peptide" evidence="6">
    <location>
        <begin position="1"/>
        <end position="19"/>
    </location>
</feature>
<dbReference type="Proteomes" id="UP000264779">
    <property type="component" value="Unassembled WGS sequence"/>
</dbReference>
<evidence type="ECO:0000256" key="4">
    <source>
        <dbReference type="ARBA" id="ARBA00022989"/>
    </source>
</evidence>
<comment type="pathway">
    <text evidence="6">Glycan metabolism; bacterial cellulose biosynthesis.</text>
</comment>
<dbReference type="PANTHER" id="PTHR39083">
    <property type="entry name" value="CYCLIC DI-GMP-BINDING PROTEIN"/>
    <property type="match status" value="1"/>
</dbReference>
<evidence type="ECO:0000256" key="1">
    <source>
        <dbReference type="ARBA" id="ARBA00004162"/>
    </source>
</evidence>
<keyword evidence="3 6" id="KW-0812">Transmembrane</keyword>
<organism evidence="7 8">
    <name type="scientific">Alteromonas australica</name>
    <dbReference type="NCBI Taxonomy" id="589873"/>
    <lineage>
        <taxon>Bacteria</taxon>
        <taxon>Pseudomonadati</taxon>
        <taxon>Pseudomonadota</taxon>
        <taxon>Gammaproteobacteria</taxon>
        <taxon>Alteromonadales</taxon>
        <taxon>Alteromonadaceae</taxon>
        <taxon>Alteromonas/Salinimonas group</taxon>
        <taxon>Alteromonas</taxon>
    </lineage>
</organism>
<dbReference type="PANTHER" id="PTHR39083:SF1">
    <property type="entry name" value="CYCLIC DI-GMP-BINDING PROTEIN"/>
    <property type="match status" value="1"/>
</dbReference>
<keyword evidence="6" id="KW-0997">Cell inner membrane</keyword>
<protein>
    <recommendedName>
        <fullName evidence="6">Cyclic di-GMP-binding protein</fullName>
    </recommendedName>
    <alternativeName>
        <fullName evidence="6">Cellulose synthase regulatory subunit</fullName>
    </alternativeName>
</protein>
<name>A0A358DVW7_9ALTE</name>
<dbReference type="InterPro" id="IPR018513">
    <property type="entry name" value="Cell_synthase_bac"/>
</dbReference>
<keyword evidence="4 6" id="KW-1133">Transmembrane helix</keyword>
<keyword evidence="6" id="KW-0135">Cellulose biosynthesis</keyword>
<comment type="subunit">
    <text evidence="6">Tightly associated with the cellulose synthase catalytic subunit.</text>
</comment>
<comment type="subcellular location">
    <subcellularLocation>
        <location evidence="6">Cell inner membrane</location>
    </subcellularLocation>
    <subcellularLocation>
        <location evidence="1">Cell membrane</location>
        <topology evidence="1">Single-pass membrane protein</topology>
    </subcellularLocation>
</comment>
<keyword evidence="6" id="KW-0973">c-di-GMP</keyword>
<feature type="chain" id="PRO_5016477284" description="Cyclic di-GMP-binding protein" evidence="6">
    <location>
        <begin position="20"/>
        <end position="757"/>
    </location>
</feature>
<dbReference type="GO" id="GO:0006011">
    <property type="term" value="P:UDP-alpha-D-glucose metabolic process"/>
    <property type="evidence" value="ECO:0007669"/>
    <property type="project" value="InterPro"/>
</dbReference>
<comment type="function">
    <text evidence="6">Binds the cellulose synthase activator, bis-(3'-5') cyclic diguanylic acid (c-di-GMP).</text>
</comment>
<dbReference type="AlphaFoldDB" id="A0A358DVW7"/>
<dbReference type="GO" id="GO:0030244">
    <property type="term" value="P:cellulose biosynthetic process"/>
    <property type="evidence" value="ECO:0007669"/>
    <property type="project" value="UniProtKB-KW"/>
</dbReference>
<comment type="caution">
    <text evidence="7">The sequence shown here is derived from an EMBL/GenBank/DDBJ whole genome shotgun (WGS) entry which is preliminary data.</text>
</comment>
<evidence type="ECO:0000256" key="2">
    <source>
        <dbReference type="ARBA" id="ARBA00022475"/>
    </source>
</evidence>
<keyword evidence="6" id="KW-0732">Signal</keyword>
<dbReference type="Pfam" id="PF03170">
    <property type="entry name" value="BcsB"/>
    <property type="match status" value="1"/>
</dbReference>
<evidence type="ECO:0000256" key="3">
    <source>
        <dbReference type="ARBA" id="ARBA00022692"/>
    </source>
</evidence>
<proteinExistence type="inferred from homology"/>
<dbReference type="Gene3D" id="2.60.120.260">
    <property type="entry name" value="Galactose-binding domain-like"/>
    <property type="match status" value="2"/>
</dbReference>
<keyword evidence="5 6" id="KW-0472">Membrane</keyword>
<gene>
    <name evidence="7" type="ORF">DEB45_03725</name>
</gene>
<feature type="transmembrane region" description="Helical" evidence="6">
    <location>
        <begin position="725"/>
        <end position="746"/>
    </location>
</feature>
<comment type="similarity">
    <text evidence="6">Belongs to the AcsB/BcsB family.</text>
</comment>
<dbReference type="GO" id="GO:0005886">
    <property type="term" value="C:plasma membrane"/>
    <property type="evidence" value="ECO:0007669"/>
    <property type="project" value="UniProtKB-SubCell"/>
</dbReference>
<reference evidence="7 8" key="1">
    <citation type="journal article" date="2018" name="Nat. Biotechnol.">
        <title>A standardized bacterial taxonomy based on genome phylogeny substantially revises the tree of life.</title>
        <authorList>
            <person name="Parks D.H."/>
            <person name="Chuvochina M."/>
            <person name="Waite D.W."/>
            <person name="Rinke C."/>
            <person name="Skarshewski A."/>
            <person name="Chaumeil P.A."/>
            <person name="Hugenholtz P."/>
        </authorList>
    </citation>
    <scope>NUCLEOTIDE SEQUENCE [LARGE SCALE GENOMIC DNA]</scope>
    <source>
        <strain evidence="7">UBA11621</strain>
    </source>
</reference>
<dbReference type="UniPathway" id="UPA00694"/>
<evidence type="ECO:0000313" key="8">
    <source>
        <dbReference type="Proteomes" id="UP000264779"/>
    </source>
</evidence>
<evidence type="ECO:0000256" key="5">
    <source>
        <dbReference type="ARBA" id="ARBA00023136"/>
    </source>
</evidence>
<sequence length="757" mass="83757">MSRCFLLFSLIVCAFSAVSETSTYRLTDFYGGEGVVRMQGKSNTFDIAIPLTSIHKITDASLTIEVTSSQALIKKRSQLFVRFNNATIGQIAFDPNRPSLVSSIVVPATLWREGFNQLTFAVSQHYAEQCVDGNAPELWSEINVYNSTLSVSTELQENAASLAHLSGFFSPGIGGQRAVNIYRARDSAPQLMQRTLPLVSQALALRNQYQPLAIESAYIPDGYMLPDIAEDVSDFWQERRVDNYRKSAWYLTQPQPQNVHVLVGTVEALSPVLSDTTINDIHGAFLKVERTPAFEAQGRTWVNSSYRLIVSGTTDEEVYQAAKALSVMDDVLLPSSSVAILSQQGMQPERLQRTSVLSPGQRYSFSDLGIASERFNDEGDFTKRISLRLPADFYVPENASVELLLDFGYGAGAGPGSIMNVSVNEELVHGLYLGNENGEAFRDYQLRIPARFFKGGVNNIDIGATMRAPLAGVPCDDVFGSHLVFQINHSSSIELPEAGNVAVQPDLGLFSETGYPFARYKTAPQGHIFIPDDLYLDSALTLAGKLAQVAQSPLLNLEVSQDLAVTESGSVIILGTPASLNTVSQDAFVSSIGDTQRWPYRLQNQLYNRVRDITNDKSYKQMRVTGVTVQEADLGNQAVLLAEEHPSSNASDTLFIIAAQTPALLKARVTDLTSLSLWGQLAGDFFVWDNNLSPLLVMQVNEKFEVGEPNNHWLTLRLWLSNNPWYWLLSFLLLVCIVSVFIFVLLKRRNKQVQNSW</sequence>
<accession>A0A358DVW7</accession>